<dbReference type="Pfam" id="PF00849">
    <property type="entry name" value="PseudoU_synth_2"/>
    <property type="match status" value="1"/>
</dbReference>
<sequence length="639" mass="69796">MSDDEQDKRGGKGGRPGGGGFRRGGKTGEGGKRPFVPKSRGMKSHGGARDGEAPRKPKSYGTRNADASSGSGERSFRPKPAGERPRGENRDWQKRGEGRDAGGERKGGFERRRPSGDRPARAESGERPDRGFKPRGDRPERSGDRPNRRFEKRDDRGQSRGRDDQRRERRPMEDEAAAGQQADMRIARRLARAGIASRRDAEAMIVDGRVKVNGKIIDSPALDVKPTDRIEVDGALLPQAERTRLWLFHKPAGTVTTNKDPEGRRTVFDMLPEDMPRVLSIGRLDINTEGLLLLTNDGGLSRVLELPSTGWLRRYRVRAHGSITQAKLDELRNGISVDGVFYGAIEATLDREQGSNVWITLGLREGKNREVKNVLGALGLEVNRLIRLSYGPFQLGDLAEGSVREVKGRTLRDQLGDRLVEEAGVDFDGPINKPFSNAPVEGRQDARPSKKSDWVSAGGKVDRKTFGEKKREEALGRLDTKPRGKFGDKPGDDRRRGDRRSDGPKRSFGEDRGGKGGGRFDKHDKREGFGDRVSGARSGGDRPGGDRDGPSRKPEGQGRRMSNVWMAPGSKPERDPGARPAKTDGDGPKTGKRALADPKRRVSRPPSATGKGKPGRPGGPRKPGGPRGAARKPSGPSES</sequence>
<comment type="similarity">
    <text evidence="2 6">Belongs to the pseudouridine synthase RsuA family.</text>
</comment>
<dbReference type="Pfam" id="PF01479">
    <property type="entry name" value="S4"/>
    <property type="match status" value="1"/>
</dbReference>
<gene>
    <name evidence="9" type="ORF">FP2506_14984</name>
</gene>
<feature type="compositionally biased region" description="Polar residues" evidence="7">
    <location>
        <begin position="61"/>
        <end position="72"/>
    </location>
</feature>
<dbReference type="AlphaFoldDB" id="Q0G3T3"/>
<dbReference type="RefSeq" id="WP_007068121.1">
    <property type="nucleotide sequence ID" value="NZ_DS022272.1"/>
</dbReference>
<dbReference type="InterPro" id="IPR002942">
    <property type="entry name" value="S4_RNA-bd"/>
</dbReference>
<dbReference type="SUPFAM" id="SSF55120">
    <property type="entry name" value="Pseudouridine synthase"/>
    <property type="match status" value="1"/>
</dbReference>
<dbReference type="Gene3D" id="3.10.290.10">
    <property type="entry name" value="RNA-binding S4 domain"/>
    <property type="match status" value="1"/>
</dbReference>
<dbReference type="GO" id="GO:0120159">
    <property type="term" value="F:rRNA pseudouridine synthase activity"/>
    <property type="evidence" value="ECO:0007669"/>
    <property type="project" value="UniProtKB-ARBA"/>
</dbReference>
<dbReference type="GO" id="GO:0003723">
    <property type="term" value="F:RNA binding"/>
    <property type="evidence" value="ECO:0007669"/>
    <property type="project" value="UniProtKB-KW"/>
</dbReference>
<evidence type="ECO:0000256" key="1">
    <source>
        <dbReference type="ARBA" id="ARBA00000073"/>
    </source>
</evidence>
<dbReference type="Proteomes" id="UP000004310">
    <property type="component" value="Unassembled WGS sequence"/>
</dbReference>
<feature type="compositionally biased region" description="Basic and acidic residues" evidence="7">
    <location>
        <begin position="1"/>
        <end position="10"/>
    </location>
</feature>
<feature type="domain" description="RNA-binding S4" evidence="8">
    <location>
        <begin position="184"/>
        <end position="241"/>
    </location>
</feature>
<reference evidence="9 10" key="1">
    <citation type="journal article" date="2010" name="J. Bacteriol.">
        <title>Genome sequence of Fulvimarina pelagi HTCC2506T, a Mn(II)-oxidizing alphaproteobacterium possessing an aerobic anoxygenic photosynthetic gene cluster and Xanthorhodopsin.</title>
        <authorList>
            <person name="Kang I."/>
            <person name="Oh H.M."/>
            <person name="Lim S.I."/>
            <person name="Ferriera S."/>
            <person name="Giovannoni S.J."/>
            <person name="Cho J.C."/>
        </authorList>
    </citation>
    <scope>NUCLEOTIDE SEQUENCE [LARGE SCALE GENOMIC DNA]</scope>
    <source>
        <strain evidence="9 10">HTCC2506</strain>
    </source>
</reference>
<evidence type="ECO:0000256" key="2">
    <source>
        <dbReference type="ARBA" id="ARBA00008348"/>
    </source>
</evidence>
<feature type="compositionally biased region" description="Basic and acidic residues" evidence="7">
    <location>
        <begin position="460"/>
        <end position="530"/>
    </location>
</feature>
<dbReference type="InterPro" id="IPR020094">
    <property type="entry name" value="TruA/RsuA/RluB/E/F_N"/>
</dbReference>
<dbReference type="InterPro" id="IPR000748">
    <property type="entry name" value="PsdUridine_synth_RsuA/RluB/E/F"/>
</dbReference>
<dbReference type="CDD" id="cd00165">
    <property type="entry name" value="S4"/>
    <property type="match status" value="1"/>
</dbReference>
<dbReference type="NCBIfam" id="TIGR00093">
    <property type="entry name" value="pseudouridine synthase"/>
    <property type="match status" value="1"/>
</dbReference>
<dbReference type="Gene3D" id="3.30.70.1560">
    <property type="entry name" value="Alpha-L RNA-binding motif"/>
    <property type="match status" value="1"/>
</dbReference>
<feature type="compositionally biased region" description="Gly residues" evidence="7">
    <location>
        <begin position="13"/>
        <end position="22"/>
    </location>
</feature>
<keyword evidence="3 5" id="KW-0694">RNA-binding</keyword>
<feature type="region of interest" description="Disordered" evidence="7">
    <location>
        <begin position="426"/>
        <end position="639"/>
    </location>
</feature>
<dbReference type="HOGENOM" id="CLU_024979_1_0_5"/>
<dbReference type="GO" id="GO:0000455">
    <property type="term" value="P:enzyme-directed rRNA pseudouridine synthesis"/>
    <property type="evidence" value="ECO:0007669"/>
    <property type="project" value="UniProtKB-ARBA"/>
</dbReference>
<evidence type="ECO:0000313" key="10">
    <source>
        <dbReference type="Proteomes" id="UP000004310"/>
    </source>
</evidence>
<evidence type="ECO:0000256" key="4">
    <source>
        <dbReference type="ARBA" id="ARBA00023235"/>
    </source>
</evidence>
<evidence type="ECO:0000256" key="3">
    <source>
        <dbReference type="ARBA" id="ARBA00022884"/>
    </source>
</evidence>
<name>Q0G3T3_9HYPH</name>
<evidence type="ECO:0000256" key="5">
    <source>
        <dbReference type="PROSITE-ProRule" id="PRU00182"/>
    </source>
</evidence>
<dbReference type="Gene3D" id="3.30.70.580">
    <property type="entry name" value="Pseudouridine synthase I, catalytic domain, N-terminal subdomain"/>
    <property type="match status" value="1"/>
</dbReference>
<dbReference type="InterPro" id="IPR018496">
    <property type="entry name" value="PsdUridine_synth_RsuA/RluB_CS"/>
</dbReference>
<keyword evidence="10" id="KW-1185">Reference proteome</keyword>
<feature type="compositionally biased region" description="Gly residues" evidence="7">
    <location>
        <begin position="615"/>
        <end position="627"/>
    </location>
</feature>
<dbReference type="InterPro" id="IPR020103">
    <property type="entry name" value="PsdUridine_synth_cat_dom_sf"/>
</dbReference>
<dbReference type="InterPro" id="IPR036986">
    <property type="entry name" value="S4_RNA-bd_sf"/>
</dbReference>
<feature type="compositionally biased region" description="Basic and acidic residues" evidence="7">
    <location>
        <begin position="571"/>
        <end position="600"/>
    </location>
</feature>
<proteinExistence type="inferred from homology"/>
<protein>
    <recommendedName>
        <fullName evidence="6">Pseudouridine synthase</fullName>
        <ecNumber evidence="6">5.4.99.-</ecNumber>
    </recommendedName>
</protein>
<feature type="region of interest" description="Disordered" evidence="7">
    <location>
        <begin position="1"/>
        <end position="183"/>
    </location>
</feature>
<dbReference type="EC" id="5.4.99.-" evidence="6"/>
<feature type="compositionally biased region" description="Basic and acidic residues" evidence="7">
    <location>
        <begin position="539"/>
        <end position="558"/>
    </location>
</feature>
<accession>Q0G3T3</accession>
<dbReference type="PROSITE" id="PS50889">
    <property type="entry name" value="S4"/>
    <property type="match status" value="1"/>
</dbReference>
<dbReference type="SMART" id="SM00363">
    <property type="entry name" value="S4"/>
    <property type="match status" value="1"/>
</dbReference>
<evidence type="ECO:0000256" key="7">
    <source>
        <dbReference type="SAM" id="MobiDB-lite"/>
    </source>
</evidence>
<dbReference type="SUPFAM" id="SSF55174">
    <property type="entry name" value="Alpha-L RNA-binding motif"/>
    <property type="match status" value="1"/>
</dbReference>
<dbReference type="PANTHER" id="PTHR47683:SF3">
    <property type="entry name" value="RIBOSOMAL LARGE SUBUNIT PSEUDOURIDINE SYNTHASE B"/>
    <property type="match status" value="1"/>
</dbReference>
<organism evidence="9 10">
    <name type="scientific">Fulvimarina pelagi HTCC2506</name>
    <dbReference type="NCBI Taxonomy" id="314231"/>
    <lineage>
        <taxon>Bacteria</taxon>
        <taxon>Pseudomonadati</taxon>
        <taxon>Pseudomonadota</taxon>
        <taxon>Alphaproteobacteria</taxon>
        <taxon>Hyphomicrobiales</taxon>
        <taxon>Aurantimonadaceae</taxon>
        <taxon>Fulvimarina</taxon>
    </lineage>
</organism>
<evidence type="ECO:0000256" key="6">
    <source>
        <dbReference type="RuleBase" id="RU003887"/>
    </source>
</evidence>
<feature type="compositionally biased region" description="Basic and acidic residues" evidence="7">
    <location>
        <begin position="442"/>
        <end position="453"/>
    </location>
</feature>
<dbReference type="FunFam" id="3.10.290.10:FF:000003">
    <property type="entry name" value="Pseudouridine synthase"/>
    <property type="match status" value="1"/>
</dbReference>
<dbReference type="InterPro" id="IPR050343">
    <property type="entry name" value="RsuA_PseudoU_synthase"/>
</dbReference>
<dbReference type="PROSITE" id="PS01149">
    <property type="entry name" value="PSI_RSU"/>
    <property type="match status" value="1"/>
</dbReference>
<feature type="compositionally biased region" description="Basic and acidic residues" evidence="7">
    <location>
        <begin position="74"/>
        <end position="173"/>
    </location>
</feature>
<keyword evidence="4 6" id="KW-0413">Isomerase</keyword>
<dbReference type="InterPro" id="IPR006145">
    <property type="entry name" value="PsdUridine_synth_RsuA/RluA"/>
</dbReference>
<dbReference type="PANTHER" id="PTHR47683">
    <property type="entry name" value="PSEUDOURIDINE SYNTHASE FAMILY PROTEIN-RELATED"/>
    <property type="match status" value="1"/>
</dbReference>
<dbReference type="EMBL" id="AATP01000002">
    <property type="protein sequence ID" value="EAU41748.1"/>
    <property type="molecule type" value="Genomic_DNA"/>
</dbReference>
<dbReference type="eggNOG" id="COG1187">
    <property type="taxonomic scope" value="Bacteria"/>
</dbReference>
<evidence type="ECO:0000313" key="9">
    <source>
        <dbReference type="EMBL" id="EAU41748.1"/>
    </source>
</evidence>
<comment type="catalytic activity">
    <reaction evidence="1">
        <text>a uridine in RNA = a pseudouridine in RNA</text>
        <dbReference type="Rhea" id="RHEA:48348"/>
        <dbReference type="Rhea" id="RHEA-COMP:12068"/>
        <dbReference type="Rhea" id="RHEA-COMP:12069"/>
        <dbReference type="ChEBI" id="CHEBI:65314"/>
        <dbReference type="ChEBI" id="CHEBI:65315"/>
    </reaction>
</comment>
<dbReference type="STRING" id="217511.GCA_001463845_02895"/>
<comment type="caution">
    <text evidence="9">The sequence shown here is derived from an EMBL/GenBank/DDBJ whole genome shotgun (WGS) entry which is preliminary data.</text>
</comment>
<dbReference type="InterPro" id="IPR042092">
    <property type="entry name" value="PsdUridine_s_RsuA/RluB/E/F_cat"/>
</dbReference>
<evidence type="ECO:0000259" key="8">
    <source>
        <dbReference type="SMART" id="SM00363"/>
    </source>
</evidence>